<comment type="catalytic activity">
    <reaction evidence="10 11">
        <text>tRNA(Met) + L-methionine + ATP = L-methionyl-tRNA(Met) + AMP + diphosphate</text>
        <dbReference type="Rhea" id="RHEA:13481"/>
        <dbReference type="Rhea" id="RHEA-COMP:9667"/>
        <dbReference type="Rhea" id="RHEA-COMP:9698"/>
        <dbReference type="ChEBI" id="CHEBI:30616"/>
        <dbReference type="ChEBI" id="CHEBI:33019"/>
        <dbReference type="ChEBI" id="CHEBI:57844"/>
        <dbReference type="ChEBI" id="CHEBI:78442"/>
        <dbReference type="ChEBI" id="CHEBI:78530"/>
        <dbReference type="ChEBI" id="CHEBI:456215"/>
        <dbReference type="EC" id="6.1.1.10"/>
    </reaction>
</comment>
<dbReference type="GO" id="GO:0006431">
    <property type="term" value="P:methionyl-tRNA aminoacylation"/>
    <property type="evidence" value="ECO:0007669"/>
    <property type="project" value="UniProtKB-UniRule"/>
</dbReference>
<dbReference type="InterPro" id="IPR033911">
    <property type="entry name" value="MetRS_core"/>
</dbReference>
<dbReference type="Gene3D" id="1.10.730.10">
    <property type="entry name" value="Isoleucyl-tRNA Synthetase, Domain 1"/>
    <property type="match status" value="1"/>
</dbReference>
<keyword evidence="5 11" id="KW-0436">Ligase</keyword>
<dbReference type="EMBL" id="FZNW01000002">
    <property type="protein sequence ID" value="SNR32812.1"/>
    <property type="molecule type" value="Genomic_DNA"/>
</dbReference>
<dbReference type="CDD" id="cd00814">
    <property type="entry name" value="MetRS_core"/>
    <property type="match status" value="1"/>
</dbReference>
<dbReference type="Pfam" id="PF09334">
    <property type="entry name" value="tRNA-synt_1g"/>
    <property type="match status" value="1"/>
</dbReference>
<evidence type="ECO:0000259" key="13">
    <source>
        <dbReference type="Pfam" id="PF09334"/>
    </source>
</evidence>
<keyword evidence="11" id="KW-0479">Metal-binding</keyword>
<dbReference type="PRINTS" id="PR01041">
    <property type="entry name" value="TRNASYNTHMET"/>
</dbReference>
<dbReference type="GO" id="GO:0046872">
    <property type="term" value="F:metal ion binding"/>
    <property type="evidence" value="ECO:0007669"/>
    <property type="project" value="UniProtKB-KW"/>
</dbReference>
<dbReference type="FunFam" id="2.20.28.20:FF:000001">
    <property type="entry name" value="Methionine--tRNA ligase"/>
    <property type="match status" value="1"/>
</dbReference>
<feature type="binding site" evidence="11">
    <location>
        <position position="144"/>
    </location>
    <ligand>
        <name>Zn(2+)</name>
        <dbReference type="ChEBI" id="CHEBI:29105"/>
    </ligand>
</feature>
<feature type="domain" description="Methionyl/Leucyl tRNA synthetase" evidence="13">
    <location>
        <begin position="6"/>
        <end position="411"/>
    </location>
</feature>
<dbReference type="SUPFAM" id="SSF52374">
    <property type="entry name" value="Nucleotidylyl transferase"/>
    <property type="match status" value="1"/>
</dbReference>
<dbReference type="GO" id="GO:0005524">
    <property type="term" value="F:ATP binding"/>
    <property type="evidence" value="ECO:0007669"/>
    <property type="project" value="UniProtKB-UniRule"/>
</dbReference>
<keyword evidence="4 11" id="KW-0963">Cytoplasm</keyword>
<dbReference type="InterPro" id="IPR015413">
    <property type="entry name" value="Methionyl/Leucyl_tRNA_Synth"/>
</dbReference>
<dbReference type="Proteomes" id="UP000198348">
    <property type="component" value="Unassembled WGS sequence"/>
</dbReference>
<organism evidence="15 16">
    <name type="scientific">Haloechinothrix alba</name>
    <dbReference type="NCBI Taxonomy" id="664784"/>
    <lineage>
        <taxon>Bacteria</taxon>
        <taxon>Bacillati</taxon>
        <taxon>Actinomycetota</taxon>
        <taxon>Actinomycetes</taxon>
        <taxon>Pseudonocardiales</taxon>
        <taxon>Pseudonocardiaceae</taxon>
        <taxon>Haloechinothrix</taxon>
    </lineage>
</organism>
<dbReference type="GO" id="GO:0004825">
    <property type="term" value="F:methionine-tRNA ligase activity"/>
    <property type="evidence" value="ECO:0007669"/>
    <property type="project" value="UniProtKB-UniRule"/>
</dbReference>
<evidence type="ECO:0000256" key="11">
    <source>
        <dbReference type="HAMAP-Rule" id="MF_00098"/>
    </source>
</evidence>
<feature type="short sequence motif" description="'HIGH' region" evidence="11">
    <location>
        <begin position="12"/>
        <end position="22"/>
    </location>
</feature>
<evidence type="ECO:0000256" key="2">
    <source>
        <dbReference type="ARBA" id="ARBA00004496"/>
    </source>
</evidence>
<keyword evidence="16" id="KW-1185">Reference proteome</keyword>
<evidence type="ECO:0000256" key="6">
    <source>
        <dbReference type="ARBA" id="ARBA00022741"/>
    </source>
</evidence>
<keyword evidence="6 11" id="KW-0547">Nucleotide-binding</keyword>
<dbReference type="RefSeq" id="WP_089299793.1">
    <property type="nucleotide sequence ID" value="NZ_FZNW01000002.1"/>
</dbReference>
<comment type="cofactor">
    <cofactor evidence="11">
        <name>Zn(2+)</name>
        <dbReference type="ChEBI" id="CHEBI:29105"/>
    </cofactor>
    <text evidence="11">Binds 1 zinc ion per subunit.</text>
</comment>
<evidence type="ECO:0000256" key="10">
    <source>
        <dbReference type="ARBA" id="ARBA00047364"/>
    </source>
</evidence>
<evidence type="ECO:0000256" key="9">
    <source>
        <dbReference type="ARBA" id="ARBA00023146"/>
    </source>
</evidence>
<evidence type="ECO:0000313" key="15">
    <source>
        <dbReference type="EMBL" id="SNR32812.1"/>
    </source>
</evidence>
<keyword evidence="9 11" id="KW-0030">Aminoacyl-tRNA synthetase</keyword>
<dbReference type="SUPFAM" id="SSF57770">
    <property type="entry name" value="Methionyl-tRNA synthetase (MetRS), Zn-domain"/>
    <property type="match status" value="1"/>
</dbReference>
<name>A0A238VEI3_9PSEU</name>
<dbReference type="Gene3D" id="2.20.28.20">
    <property type="entry name" value="Methionyl-tRNA synthetase, Zn-domain"/>
    <property type="match status" value="1"/>
</dbReference>
<comment type="function">
    <text evidence="1 11">Is required not only for elongation of protein synthesis but also for the initiation of all mRNA translation through initiator tRNA(fMet) aminoacylation.</text>
</comment>
<dbReference type="NCBIfam" id="TIGR00398">
    <property type="entry name" value="metG"/>
    <property type="match status" value="1"/>
</dbReference>
<feature type="region of interest" description="Disordered" evidence="12">
    <location>
        <begin position="567"/>
        <end position="602"/>
    </location>
</feature>
<dbReference type="OrthoDB" id="9810191at2"/>
<dbReference type="EC" id="6.1.1.10" evidence="11"/>
<evidence type="ECO:0000256" key="12">
    <source>
        <dbReference type="SAM" id="MobiDB-lite"/>
    </source>
</evidence>
<dbReference type="SUPFAM" id="SSF47323">
    <property type="entry name" value="Anticodon-binding domain of a subclass of class I aminoacyl-tRNA synthetases"/>
    <property type="match status" value="1"/>
</dbReference>
<dbReference type="HAMAP" id="MF_00098">
    <property type="entry name" value="Met_tRNA_synth_type1"/>
    <property type="match status" value="1"/>
</dbReference>
<keyword evidence="8 11" id="KW-0648">Protein biosynthesis</keyword>
<dbReference type="PANTHER" id="PTHR45765">
    <property type="entry name" value="METHIONINE--TRNA LIGASE"/>
    <property type="match status" value="1"/>
</dbReference>
<evidence type="ECO:0000259" key="14">
    <source>
        <dbReference type="Pfam" id="PF19303"/>
    </source>
</evidence>
<comment type="subcellular location">
    <subcellularLocation>
        <location evidence="2 11">Cytoplasm</location>
    </subcellularLocation>
</comment>
<evidence type="ECO:0000256" key="7">
    <source>
        <dbReference type="ARBA" id="ARBA00022840"/>
    </source>
</evidence>
<dbReference type="AlphaFoldDB" id="A0A238VEI3"/>
<evidence type="ECO:0000256" key="4">
    <source>
        <dbReference type="ARBA" id="ARBA00022490"/>
    </source>
</evidence>
<dbReference type="InterPro" id="IPR009080">
    <property type="entry name" value="tRNAsynth_Ia_anticodon-bd"/>
</dbReference>
<feature type="binding site" evidence="11">
    <location>
        <position position="147"/>
    </location>
    <ligand>
        <name>Zn(2+)</name>
        <dbReference type="ChEBI" id="CHEBI:29105"/>
    </ligand>
</feature>
<feature type="binding site" evidence="11">
    <location>
        <position position="157"/>
    </location>
    <ligand>
        <name>Zn(2+)</name>
        <dbReference type="ChEBI" id="CHEBI:29105"/>
    </ligand>
</feature>
<dbReference type="Pfam" id="PF19303">
    <property type="entry name" value="Anticodon_3"/>
    <property type="match status" value="1"/>
</dbReference>
<evidence type="ECO:0000256" key="3">
    <source>
        <dbReference type="ARBA" id="ARBA00008258"/>
    </source>
</evidence>
<protein>
    <recommendedName>
        <fullName evidence="11">Methionine--tRNA ligase</fullName>
        <ecNumber evidence="11">6.1.1.10</ecNumber>
    </recommendedName>
    <alternativeName>
        <fullName evidence="11">Methionyl-tRNA synthetase</fullName>
        <shortName evidence="11">MetRS</shortName>
    </alternativeName>
</protein>
<dbReference type="InterPro" id="IPR041872">
    <property type="entry name" value="Anticodon_Met"/>
</dbReference>
<reference evidence="15 16" key="1">
    <citation type="submission" date="2017-06" db="EMBL/GenBank/DDBJ databases">
        <authorList>
            <person name="Kim H.J."/>
            <person name="Triplett B.A."/>
        </authorList>
    </citation>
    <scope>NUCLEOTIDE SEQUENCE [LARGE SCALE GENOMIC DNA]</scope>
    <source>
        <strain evidence="15 16">DSM 45207</strain>
    </source>
</reference>
<feature type="binding site" evidence="11">
    <location>
        <position position="160"/>
    </location>
    <ligand>
        <name>Zn(2+)</name>
        <dbReference type="ChEBI" id="CHEBI:29105"/>
    </ligand>
</feature>
<dbReference type="InterPro" id="IPR014758">
    <property type="entry name" value="Met-tRNA_synth"/>
</dbReference>
<dbReference type="GO" id="GO:0005829">
    <property type="term" value="C:cytosol"/>
    <property type="evidence" value="ECO:0007669"/>
    <property type="project" value="TreeGrafter"/>
</dbReference>
<feature type="binding site" evidence="11">
    <location>
        <position position="351"/>
    </location>
    <ligand>
        <name>ATP</name>
        <dbReference type="ChEBI" id="CHEBI:30616"/>
    </ligand>
</feature>
<dbReference type="Gene3D" id="3.40.50.620">
    <property type="entry name" value="HUPs"/>
    <property type="match status" value="1"/>
</dbReference>
<dbReference type="CDD" id="cd07957">
    <property type="entry name" value="Anticodon_Ia_Met"/>
    <property type="match status" value="1"/>
</dbReference>
<dbReference type="InterPro" id="IPR014729">
    <property type="entry name" value="Rossmann-like_a/b/a_fold"/>
</dbReference>
<dbReference type="InterPro" id="IPR023458">
    <property type="entry name" value="Met-tRNA_ligase_1"/>
</dbReference>
<proteinExistence type="inferred from homology"/>
<dbReference type="InterPro" id="IPR029038">
    <property type="entry name" value="MetRS_Zn"/>
</dbReference>
<dbReference type="PANTHER" id="PTHR45765:SF1">
    <property type="entry name" value="METHIONINE--TRNA LIGASE, CYTOPLASMIC"/>
    <property type="match status" value="1"/>
</dbReference>
<feature type="domain" description="Methionyl-tRNA synthetase anticodon-binding" evidence="14">
    <location>
        <begin position="422"/>
        <end position="523"/>
    </location>
</feature>
<keyword evidence="11" id="KW-0862">Zinc</keyword>
<evidence type="ECO:0000256" key="5">
    <source>
        <dbReference type="ARBA" id="ARBA00022598"/>
    </source>
</evidence>
<accession>A0A238VEI3</accession>
<gene>
    <name evidence="11" type="primary">metG</name>
    <name evidence="15" type="ORF">SAMN06265360_102159</name>
</gene>
<feature type="short sequence motif" description="'KMSKS' region" evidence="11">
    <location>
        <begin position="348"/>
        <end position="352"/>
    </location>
</feature>
<evidence type="ECO:0000256" key="1">
    <source>
        <dbReference type="ARBA" id="ARBA00003314"/>
    </source>
</evidence>
<evidence type="ECO:0000256" key="8">
    <source>
        <dbReference type="ARBA" id="ARBA00022917"/>
    </source>
</evidence>
<sequence>MSTPVLTAVAWPYANGPRHIGHVSGIGVPSDVFARYQRMVGNNVLMVSGSDEHGTPILVQAEKEGLTPRETADKYHKVVAEDLRGLGVTYDMYTRTTTGNHYAVVQDIFRALHHNGYIIPKTTTGAVSPSTGRTLPDRYIEGTCPLCGSDGARGDQCDSCGNQLDAAELINPVSRINGEKPEFVETEHLFLDLPAFTDALGSWLSTKTNWRSNVLNFTKNLVEDMRPRPITRDLDWGVPIPLDGWRDQSMKRLYVWFDAVIGYFSASVEWARRSGDPDAWRQWWNAPDARQVYFMGKDNITFHAQIWPALLLGHNGAGDSGGEVGPYGELNLPSEIASSEYLTMSGSKFSTSRGTVIYLRDFLRDFGPDTLRYFISAAGPETQDVDFTWDEFVRRINFELANEWGNLVNRAVSMAHKNVGAIPRPGTPTQDDEELKATARAAFDTVGAHLERSRFRAATAEAMRVVSAANKYISEQAPWKLADDTERRDTVLHTTLQVVSDANTLLTPFLPHAAQQVHELLGGTGVWAAQPELSEVDDLDTDGRVNTIITGDYTTEQARWESVPIAEDRPLSKPKPLFGKLDPALAETGPEWAPIKEDGHQA</sequence>
<comment type="subunit">
    <text evidence="11">Monomer.</text>
</comment>
<evidence type="ECO:0000313" key="16">
    <source>
        <dbReference type="Proteomes" id="UP000198348"/>
    </source>
</evidence>
<keyword evidence="7 11" id="KW-0067">ATP-binding</keyword>
<comment type="similarity">
    <text evidence="3 11">Belongs to the class-I aminoacyl-tRNA synthetase family. MetG type 1 subfamily.</text>
</comment>